<accession>A0A2I2GFK0</accession>
<dbReference type="EMBL" id="MSFO01000002">
    <property type="protein sequence ID" value="PLB51654.1"/>
    <property type="molecule type" value="Genomic_DNA"/>
</dbReference>
<dbReference type="RefSeq" id="XP_024706956.1">
    <property type="nucleotide sequence ID" value="XM_024852855.1"/>
</dbReference>
<dbReference type="VEuPathDB" id="FungiDB:P170DRAFT_471583"/>
<feature type="compositionally biased region" description="Acidic residues" evidence="1">
    <location>
        <begin position="367"/>
        <end position="376"/>
    </location>
</feature>
<keyword evidence="3" id="KW-1185">Reference proteome</keyword>
<protein>
    <submittedName>
        <fullName evidence="2">Uncharacterized protein</fullName>
    </submittedName>
</protein>
<dbReference type="GeneID" id="36560553"/>
<evidence type="ECO:0000256" key="1">
    <source>
        <dbReference type="SAM" id="MobiDB-lite"/>
    </source>
</evidence>
<feature type="compositionally biased region" description="Basic and acidic residues" evidence="1">
    <location>
        <begin position="86"/>
        <end position="96"/>
    </location>
</feature>
<feature type="compositionally biased region" description="Basic and acidic residues" evidence="1">
    <location>
        <begin position="357"/>
        <end position="366"/>
    </location>
</feature>
<feature type="region of interest" description="Disordered" evidence="1">
    <location>
        <begin position="78"/>
        <end position="151"/>
    </location>
</feature>
<proteinExistence type="predicted"/>
<evidence type="ECO:0000313" key="3">
    <source>
        <dbReference type="Proteomes" id="UP000234275"/>
    </source>
</evidence>
<comment type="caution">
    <text evidence="2">The sequence shown here is derived from an EMBL/GenBank/DDBJ whole genome shotgun (WGS) entry which is preliminary data.</text>
</comment>
<dbReference type="AlphaFoldDB" id="A0A2I2GFK0"/>
<dbReference type="OrthoDB" id="4488390at2759"/>
<feature type="region of interest" description="Disordered" evidence="1">
    <location>
        <begin position="457"/>
        <end position="486"/>
    </location>
</feature>
<evidence type="ECO:0000313" key="2">
    <source>
        <dbReference type="EMBL" id="PLB51654.1"/>
    </source>
</evidence>
<sequence>MSDYWTSAVESLISALEEHAEALFEAHREGVYDNMNDNRNPSEISPPPAYVEFEEPRFVNLSPVDYPDGTGEWRELEELPPYSAESPRRTMPEAHSENTSASGEPERESLSRVTAVSDHTDSVASAAHVNGIDSSPHADDETADNAPSDDGTWLFQLFHQFDTPMGVNGKNIPGPENNSPPDEPPEYGIDSLSAMSANDALIMSPDLISGLFSSFDAPIHVNGDAPSHHENNGSTENTLGDHIDNLLLELVSANTPHEVCDIDHTDQGNGEGDLLHLESDSCTDQLVPNGQSPIPQVVVTDYDEEQSLASRRSDVTSDHGLLGPCIEDITEEVTDLDMLPELERMRPSDLLRTYDSHHGEFDHDDSMTTDDEDDDNQPSMLEQLCNERFHLLSVDDEDYYADIGSSIDDDETEDSFFDFRAASREITTMDRYETRYYANLQRDRAMEVAPAYQAITDGSGSGESDVDEECEPPFEHGRLGDQEDDIPWDARPASFSNIEIRGDIHSFPGPVSPVIDVFRDLASSVSEDVESINYDDVQDNAHHAEVRAFLEKIRIAEEQEIAAAYDNQEAVGDENFQGVYRSSQSLALLEGLRFSEGEEITEDAFPTVQHVFTHLTALYDALYDPQAL</sequence>
<dbReference type="Proteomes" id="UP000234275">
    <property type="component" value="Unassembled WGS sequence"/>
</dbReference>
<feature type="region of interest" description="Disordered" evidence="1">
    <location>
        <begin position="164"/>
        <end position="191"/>
    </location>
</feature>
<gene>
    <name evidence="2" type="ORF">P170DRAFT_471583</name>
</gene>
<organism evidence="2 3">
    <name type="scientific">Aspergillus steynii IBT 23096</name>
    <dbReference type="NCBI Taxonomy" id="1392250"/>
    <lineage>
        <taxon>Eukaryota</taxon>
        <taxon>Fungi</taxon>
        <taxon>Dikarya</taxon>
        <taxon>Ascomycota</taxon>
        <taxon>Pezizomycotina</taxon>
        <taxon>Eurotiomycetes</taxon>
        <taxon>Eurotiomycetidae</taxon>
        <taxon>Eurotiales</taxon>
        <taxon>Aspergillaceae</taxon>
        <taxon>Aspergillus</taxon>
        <taxon>Aspergillus subgen. Circumdati</taxon>
    </lineage>
</organism>
<feature type="region of interest" description="Disordered" evidence="1">
    <location>
        <begin position="357"/>
        <end position="376"/>
    </location>
</feature>
<reference evidence="2 3" key="1">
    <citation type="submission" date="2016-12" db="EMBL/GenBank/DDBJ databases">
        <title>The genomes of Aspergillus section Nigri reveals drivers in fungal speciation.</title>
        <authorList>
            <consortium name="DOE Joint Genome Institute"/>
            <person name="Vesth T.C."/>
            <person name="Nybo J."/>
            <person name="Theobald S."/>
            <person name="Brandl J."/>
            <person name="Frisvad J.C."/>
            <person name="Nielsen K.F."/>
            <person name="Lyhne E.K."/>
            <person name="Kogle M.E."/>
            <person name="Kuo A."/>
            <person name="Riley R."/>
            <person name="Clum A."/>
            <person name="Nolan M."/>
            <person name="Lipzen A."/>
            <person name="Salamov A."/>
            <person name="Henrissat B."/>
            <person name="Wiebenga A."/>
            <person name="De Vries R.P."/>
            <person name="Grigoriev I.V."/>
            <person name="Mortensen U.H."/>
            <person name="Andersen M.R."/>
            <person name="Baker S.E."/>
        </authorList>
    </citation>
    <scope>NUCLEOTIDE SEQUENCE [LARGE SCALE GENOMIC DNA]</scope>
    <source>
        <strain evidence="2 3">IBT 23096</strain>
    </source>
</reference>
<name>A0A2I2GFK0_9EURO</name>